<accession>H0R5R3</accession>
<evidence type="ECO:0000313" key="2">
    <source>
        <dbReference type="Proteomes" id="UP000035034"/>
    </source>
</evidence>
<sequence length="299" mass="31023">MAKNIRTAMIVVLAVISIIGAGGAVASARPLLPSLEQVFPALKLPPTSQQKLTSSFAALRKSMAKRKSTAGPIGVALVPIGGDNGLSFGPLKVGRAWSTFKVPVSLASQRRNGVAVAGAEAKAIMLSDNDAAADLWGSLGGSRQAVDAVTGILREGHDAVTRVSSELDLPKSYPGYTQWALIDQARFGAHLPCMAGAEHIVRLMSSVAANQQWGVAKVGRSQGATTAVKGGWGPVSDTRQGYIVRQIALINTTAGQVAVSMAAIPRSGSFDDGKQMLNKIGGWLSKNMASLPFGQCPPV</sequence>
<gene>
    <name evidence="1" type="ORF">GOEFS_115_00540</name>
</gene>
<dbReference type="EMBL" id="BAEH01000115">
    <property type="protein sequence ID" value="GAB20414.1"/>
    <property type="molecule type" value="Genomic_DNA"/>
</dbReference>
<dbReference type="Proteomes" id="UP000035034">
    <property type="component" value="Unassembled WGS sequence"/>
</dbReference>
<proteinExistence type="predicted"/>
<dbReference type="eggNOG" id="COG2367">
    <property type="taxonomic scope" value="Bacteria"/>
</dbReference>
<reference evidence="1 2" key="1">
    <citation type="submission" date="2011-12" db="EMBL/GenBank/DDBJ databases">
        <title>Whole genome shotgun sequence of Gordonia effusa NBRC 100432.</title>
        <authorList>
            <person name="Yoshida I."/>
            <person name="Takarada H."/>
            <person name="Hosoyama A."/>
            <person name="Tsuchikane K."/>
            <person name="Katsumata H."/>
            <person name="Yamazaki S."/>
            <person name="Fujita N."/>
        </authorList>
    </citation>
    <scope>NUCLEOTIDE SEQUENCE [LARGE SCALE GENOMIC DNA]</scope>
    <source>
        <strain evidence="1 2">NBRC 100432</strain>
    </source>
</reference>
<dbReference type="AlphaFoldDB" id="H0R5R3"/>
<keyword evidence="2" id="KW-1185">Reference proteome</keyword>
<comment type="caution">
    <text evidence="1">The sequence shown here is derived from an EMBL/GenBank/DDBJ whole genome shotgun (WGS) entry which is preliminary data.</text>
</comment>
<evidence type="ECO:0008006" key="3">
    <source>
        <dbReference type="Google" id="ProtNLM"/>
    </source>
</evidence>
<name>H0R5R3_9ACTN</name>
<dbReference type="Gene3D" id="3.40.710.10">
    <property type="entry name" value="DD-peptidase/beta-lactamase superfamily"/>
    <property type="match status" value="1"/>
</dbReference>
<dbReference type="STRING" id="1077974.GOEFS_115_00540"/>
<protein>
    <recommendedName>
        <fullName evidence="3">Beta-lactamase</fullName>
    </recommendedName>
</protein>
<dbReference type="InterPro" id="IPR012338">
    <property type="entry name" value="Beta-lactam/transpept-like"/>
</dbReference>
<evidence type="ECO:0000313" key="1">
    <source>
        <dbReference type="EMBL" id="GAB20414.1"/>
    </source>
</evidence>
<organism evidence="1 2">
    <name type="scientific">Gordonia effusa NBRC 100432</name>
    <dbReference type="NCBI Taxonomy" id="1077974"/>
    <lineage>
        <taxon>Bacteria</taxon>
        <taxon>Bacillati</taxon>
        <taxon>Actinomycetota</taxon>
        <taxon>Actinomycetes</taxon>
        <taxon>Mycobacteriales</taxon>
        <taxon>Gordoniaceae</taxon>
        <taxon>Gordonia</taxon>
    </lineage>
</organism>
<dbReference type="SUPFAM" id="SSF56601">
    <property type="entry name" value="beta-lactamase/transpeptidase-like"/>
    <property type="match status" value="1"/>
</dbReference>